<keyword evidence="1" id="KW-0812">Transmembrane</keyword>
<dbReference type="PROSITE" id="PS51832">
    <property type="entry name" value="HD_GYP"/>
    <property type="match status" value="1"/>
</dbReference>
<dbReference type="Proteomes" id="UP000543030">
    <property type="component" value="Unassembled WGS sequence"/>
</dbReference>
<feature type="domain" description="HD-GYP" evidence="3">
    <location>
        <begin position="755"/>
        <end position="962"/>
    </location>
</feature>
<proteinExistence type="predicted"/>
<evidence type="ECO:0000313" key="4">
    <source>
        <dbReference type="EMBL" id="MBB5191109.1"/>
    </source>
</evidence>
<feature type="transmembrane region" description="Helical" evidence="1">
    <location>
        <begin position="354"/>
        <end position="375"/>
    </location>
</feature>
<dbReference type="GO" id="GO:0007165">
    <property type="term" value="P:signal transduction"/>
    <property type="evidence" value="ECO:0007669"/>
    <property type="project" value="InterPro"/>
</dbReference>
<dbReference type="InterPro" id="IPR029016">
    <property type="entry name" value="GAF-like_dom_sf"/>
</dbReference>
<organism evidence="4 5">
    <name type="scientific">Silvimonas terrae</name>
    <dbReference type="NCBI Taxonomy" id="300266"/>
    <lineage>
        <taxon>Bacteria</taxon>
        <taxon>Pseudomonadati</taxon>
        <taxon>Pseudomonadota</taxon>
        <taxon>Betaproteobacteria</taxon>
        <taxon>Neisseriales</taxon>
        <taxon>Chitinibacteraceae</taxon>
        <taxon>Silvimonas</taxon>
    </lineage>
</organism>
<accession>A0A840RCC3</accession>
<keyword evidence="1" id="KW-0472">Membrane</keyword>
<dbReference type="InterPro" id="IPR003660">
    <property type="entry name" value="HAMP_dom"/>
</dbReference>
<dbReference type="SUPFAM" id="SSF109604">
    <property type="entry name" value="HD-domain/PDEase-like"/>
    <property type="match status" value="2"/>
</dbReference>
<dbReference type="EMBL" id="JACHHN010000003">
    <property type="protein sequence ID" value="MBB5191109.1"/>
    <property type="molecule type" value="Genomic_DNA"/>
</dbReference>
<dbReference type="PANTHER" id="PTHR43155">
    <property type="entry name" value="CYCLIC DI-GMP PHOSPHODIESTERASE PA4108-RELATED"/>
    <property type="match status" value="1"/>
</dbReference>
<dbReference type="InterPro" id="IPR029151">
    <property type="entry name" value="Sensor-like_sf"/>
</dbReference>
<reference evidence="4 5" key="1">
    <citation type="submission" date="2020-08" db="EMBL/GenBank/DDBJ databases">
        <title>Genomic Encyclopedia of Type Strains, Phase IV (KMG-IV): sequencing the most valuable type-strain genomes for metagenomic binning, comparative biology and taxonomic classification.</title>
        <authorList>
            <person name="Goeker M."/>
        </authorList>
    </citation>
    <scope>NUCLEOTIDE SEQUENCE [LARGE SCALE GENOMIC DNA]</scope>
    <source>
        <strain evidence="4 5">DSM 18233</strain>
    </source>
</reference>
<dbReference type="PROSITE" id="PS50885">
    <property type="entry name" value="HAMP"/>
    <property type="match status" value="1"/>
</dbReference>
<protein>
    <submittedName>
        <fullName evidence="4">HD-GYP domain-containing protein (C-di-GMP phosphodiesterase class II)</fullName>
    </submittedName>
</protein>
<name>A0A840RCC3_9NEIS</name>
<dbReference type="GO" id="GO:0016020">
    <property type="term" value="C:membrane"/>
    <property type="evidence" value="ECO:0007669"/>
    <property type="project" value="InterPro"/>
</dbReference>
<dbReference type="SMART" id="SM00471">
    <property type="entry name" value="HDc"/>
    <property type="match status" value="1"/>
</dbReference>
<dbReference type="PANTHER" id="PTHR43155:SF2">
    <property type="entry name" value="CYCLIC DI-GMP PHOSPHODIESTERASE PA4108"/>
    <property type="match status" value="1"/>
</dbReference>
<feature type="transmembrane region" description="Helical" evidence="1">
    <location>
        <begin position="15"/>
        <end position="37"/>
    </location>
</feature>
<keyword evidence="1" id="KW-1133">Transmembrane helix</keyword>
<dbReference type="Gene3D" id="3.30.450.40">
    <property type="match status" value="1"/>
</dbReference>
<evidence type="ECO:0000313" key="5">
    <source>
        <dbReference type="Proteomes" id="UP000543030"/>
    </source>
</evidence>
<dbReference type="SUPFAM" id="SSF103190">
    <property type="entry name" value="Sensory domain-like"/>
    <property type="match status" value="1"/>
</dbReference>
<dbReference type="AlphaFoldDB" id="A0A840RCC3"/>
<evidence type="ECO:0000259" key="2">
    <source>
        <dbReference type="PROSITE" id="PS50885"/>
    </source>
</evidence>
<dbReference type="CDD" id="cd00077">
    <property type="entry name" value="HDc"/>
    <property type="match status" value="2"/>
</dbReference>
<dbReference type="Gene3D" id="1.10.3210.10">
    <property type="entry name" value="Hypothetical protein af1432"/>
    <property type="match status" value="2"/>
</dbReference>
<dbReference type="RefSeq" id="WP_184099723.1">
    <property type="nucleotide sequence ID" value="NZ_JACHHN010000003.1"/>
</dbReference>
<dbReference type="SUPFAM" id="SSF55781">
    <property type="entry name" value="GAF domain-like"/>
    <property type="match status" value="1"/>
</dbReference>
<evidence type="ECO:0000256" key="1">
    <source>
        <dbReference type="SAM" id="Phobius"/>
    </source>
</evidence>
<dbReference type="Gene3D" id="6.10.340.10">
    <property type="match status" value="1"/>
</dbReference>
<feature type="domain" description="HAMP" evidence="2">
    <location>
        <begin position="373"/>
        <end position="426"/>
    </location>
</feature>
<comment type="caution">
    <text evidence="4">The sequence shown here is derived from an EMBL/GenBank/DDBJ whole genome shotgun (WGS) entry which is preliminary data.</text>
</comment>
<dbReference type="InterPro" id="IPR003607">
    <property type="entry name" value="HD/PDEase_dom"/>
</dbReference>
<dbReference type="InterPro" id="IPR037522">
    <property type="entry name" value="HD_GYP_dom"/>
</dbReference>
<dbReference type="Pfam" id="PF13487">
    <property type="entry name" value="HD_5"/>
    <property type="match status" value="1"/>
</dbReference>
<dbReference type="Gene3D" id="3.30.450.20">
    <property type="entry name" value="PAS domain"/>
    <property type="match status" value="1"/>
</dbReference>
<sequence>MGWLKRTFRWRHYPLHIHIAWLFILLIVAYALINNWYNDRQSRRMLLSSSQTLFNEIGARTGDTVSSLYASTGLAVDLLAREKLARARTLDERLQSLPYLVQILRDQAAVTAAYAGYTNGDFFLLRRIPDTPALRQPMNPPAGATLLVQSFVVSAGKSQGRYLYFDDRLKLIESRVRDDYHYDPRTRDWYKRAIAESGRVVTQPYVFFTTHEIGTTFSRRSLDRNSVVGVDVTLAALSAMLAGQHVTTHSEMALLDPDGQVLAWHDTTRVVRPDQRGGFRLAHVRDLGIPALTTMMAHPDDYKGNTASIDLNGATWYGYLAPLQLPQGNTLYLAVAAPDEELLADAHQLRKETALISILLLLITVPVAMWVSMIASRPLKALIAQARDIQAMRFDSPVVVNSVVREIHELADAMRRMKQTIAQFRDIGDALADEREFGRLIERILNETLHMAEARAGIIYLTETDGRLSAEQACRSDQQAVDEAQLPVLIPEHEVQHPAVMADATGQTQSVWLEPSELNAWFGALRQFEHAAVVVAIPLINRQEETVGVLTLFIEAAEALRGGHPMLAMLEAVSGTAAVAIETQRLIKEQQALLESFIQLVAGAIDAKSPYTGGHCQRVPELTKMLAHAACDTQEGPYRHFALSEEEWEALHIGAWLHDCGKVTTPEYVVDKATKLETIYDRIHEIRMRFEVLKRDAWIAYWQGVAQGGDAHVLARTRDQLLHDLDEEFRFVARSNEGGEAMAEADIERLYDIGRRTWQRTLDDRIGISYEEQQRKARTPAPKLPVTVPLLADAPDHVLYRHERDQLPQGYGFEMKVPEYLYNRGELHNLSVKRGTLTEEERYKINEHIVQTIVMLEKLPFPRHLRNVPEIAGGHHEKMDGTGYPRRLKREEMSPLARMMAIADIFEALTAVDRPYKRGKTLTEAINIMARMRREQHIDPELFELFLRSGVYLEYGRRYLQPDQIDTVDVDRALA</sequence>
<evidence type="ECO:0000259" key="3">
    <source>
        <dbReference type="PROSITE" id="PS51832"/>
    </source>
</evidence>
<keyword evidence="5" id="KW-1185">Reference proteome</keyword>
<dbReference type="GO" id="GO:0008081">
    <property type="term" value="F:phosphoric diester hydrolase activity"/>
    <property type="evidence" value="ECO:0007669"/>
    <property type="project" value="UniProtKB-ARBA"/>
</dbReference>
<gene>
    <name evidence="4" type="ORF">HNQ50_001832</name>
</gene>